<keyword evidence="4" id="KW-0949">S-adenosyl-L-methionine</keyword>
<dbReference type="SFLD" id="SFLDG01123">
    <property type="entry name" value="methyltransferase_(Class_B)"/>
    <property type="match status" value="1"/>
</dbReference>
<keyword evidence="8" id="KW-0812">Transmembrane</keyword>
<dbReference type="Proteomes" id="UP001431776">
    <property type="component" value="Unassembled WGS sequence"/>
</dbReference>
<dbReference type="RefSeq" id="WP_349246595.1">
    <property type="nucleotide sequence ID" value="NZ_JASCXX010000030.1"/>
</dbReference>
<evidence type="ECO:0000259" key="9">
    <source>
        <dbReference type="PROSITE" id="PS51332"/>
    </source>
</evidence>
<dbReference type="InterPro" id="IPR007197">
    <property type="entry name" value="rSAM"/>
</dbReference>
<comment type="caution">
    <text evidence="11">The sequence shown here is derived from an EMBL/GenBank/DDBJ whole genome shotgun (WGS) entry which is preliminary data.</text>
</comment>
<dbReference type="PANTHER" id="PTHR43409:SF7">
    <property type="entry name" value="BLL1977 PROTEIN"/>
    <property type="match status" value="1"/>
</dbReference>
<dbReference type="GO" id="GO:0003824">
    <property type="term" value="F:catalytic activity"/>
    <property type="evidence" value="ECO:0007669"/>
    <property type="project" value="InterPro"/>
</dbReference>
<dbReference type="SFLD" id="SFLDG01082">
    <property type="entry name" value="B12-binding_domain_containing"/>
    <property type="match status" value="1"/>
</dbReference>
<dbReference type="InterPro" id="IPR058240">
    <property type="entry name" value="rSAM_sf"/>
</dbReference>
<dbReference type="PANTHER" id="PTHR43409">
    <property type="entry name" value="ANAEROBIC MAGNESIUM-PROTOPORPHYRIN IX MONOMETHYL ESTER CYCLASE-RELATED"/>
    <property type="match status" value="1"/>
</dbReference>
<dbReference type="GO" id="GO:0031419">
    <property type="term" value="F:cobalamin binding"/>
    <property type="evidence" value="ECO:0007669"/>
    <property type="project" value="InterPro"/>
</dbReference>
<dbReference type="InterPro" id="IPR006158">
    <property type="entry name" value="Cobalamin-bd"/>
</dbReference>
<evidence type="ECO:0000256" key="6">
    <source>
        <dbReference type="ARBA" id="ARBA00023004"/>
    </source>
</evidence>
<dbReference type="Gene3D" id="3.80.30.20">
    <property type="entry name" value="tm_1862 like domain"/>
    <property type="match status" value="1"/>
</dbReference>
<feature type="domain" description="Radical SAM core" evidence="10">
    <location>
        <begin position="184"/>
        <end position="423"/>
    </location>
</feature>
<keyword evidence="8" id="KW-1133">Transmembrane helix</keyword>
<dbReference type="EMBL" id="JASCXX010000030">
    <property type="protein sequence ID" value="MDI6451187.1"/>
    <property type="molecule type" value="Genomic_DNA"/>
</dbReference>
<keyword evidence="6" id="KW-0408">Iron</keyword>
<keyword evidence="5" id="KW-0479">Metal-binding</keyword>
<dbReference type="SUPFAM" id="SSF102114">
    <property type="entry name" value="Radical SAM enzymes"/>
    <property type="match status" value="1"/>
</dbReference>
<keyword evidence="2" id="KW-0489">Methyltransferase</keyword>
<dbReference type="SFLD" id="SFLDS00029">
    <property type="entry name" value="Radical_SAM"/>
    <property type="match status" value="1"/>
</dbReference>
<dbReference type="InterPro" id="IPR006638">
    <property type="entry name" value="Elp3/MiaA/NifB-like_rSAM"/>
</dbReference>
<dbReference type="AlphaFoldDB" id="A0AAW6U031"/>
<evidence type="ECO:0000313" key="12">
    <source>
        <dbReference type="Proteomes" id="UP001431776"/>
    </source>
</evidence>
<dbReference type="Pfam" id="PF04055">
    <property type="entry name" value="Radical_SAM"/>
    <property type="match status" value="1"/>
</dbReference>
<evidence type="ECO:0000256" key="8">
    <source>
        <dbReference type="SAM" id="Phobius"/>
    </source>
</evidence>
<dbReference type="InterPro" id="IPR034466">
    <property type="entry name" value="Methyltransferase_Class_B"/>
</dbReference>
<dbReference type="PROSITE" id="PS51332">
    <property type="entry name" value="B12_BINDING"/>
    <property type="match status" value="1"/>
</dbReference>
<evidence type="ECO:0000256" key="4">
    <source>
        <dbReference type="ARBA" id="ARBA00022691"/>
    </source>
</evidence>
<feature type="transmembrane region" description="Helical" evidence="8">
    <location>
        <begin position="447"/>
        <end position="468"/>
    </location>
</feature>
<evidence type="ECO:0000256" key="3">
    <source>
        <dbReference type="ARBA" id="ARBA00022679"/>
    </source>
</evidence>
<dbReference type="InterPro" id="IPR023404">
    <property type="entry name" value="rSAM_horseshoe"/>
</dbReference>
<evidence type="ECO:0000256" key="7">
    <source>
        <dbReference type="ARBA" id="ARBA00023014"/>
    </source>
</evidence>
<dbReference type="CDD" id="cd02068">
    <property type="entry name" value="radical_SAM_B12_BD"/>
    <property type="match status" value="1"/>
</dbReference>
<evidence type="ECO:0000256" key="5">
    <source>
        <dbReference type="ARBA" id="ARBA00022723"/>
    </source>
</evidence>
<evidence type="ECO:0000256" key="2">
    <source>
        <dbReference type="ARBA" id="ARBA00022603"/>
    </source>
</evidence>
<accession>A0AAW6U031</accession>
<keyword evidence="12" id="KW-1185">Reference proteome</keyword>
<feature type="domain" description="B12-binding" evidence="9">
    <location>
        <begin position="14"/>
        <end position="153"/>
    </location>
</feature>
<evidence type="ECO:0000313" key="11">
    <source>
        <dbReference type="EMBL" id="MDI6451187.1"/>
    </source>
</evidence>
<keyword evidence="3" id="KW-0808">Transferase</keyword>
<name>A0AAW6U031_9BACT</name>
<keyword evidence="7" id="KW-0411">Iron-sulfur</keyword>
<gene>
    <name evidence="11" type="ORF">QJ522_19145</name>
</gene>
<evidence type="ECO:0000259" key="10">
    <source>
        <dbReference type="PROSITE" id="PS51918"/>
    </source>
</evidence>
<sequence>MKRQRFRIVIPAYPTFNIYSRVARRTTALGPVCVATAVSKMDRWDAEVIDENNLGRYGPRTACGAADHCTMQTQRPADVVGFYGGLTSTIPRLYELAQWYRRQGIITVAGGQHFADENVDEALSNGIDYVVFGEAEETLRELLEALQSGADIETVRGIAYLKNGAVFRTAPRNPLADFDRFAFPDFSLVRYARITLYPVERVRGCCMNCEFCTVKGTPRCASAERLLGNISYLVETRNASHFFIVDDLFGQQRDEAVRFCHMLAEYQRQIGRQLVSTAQIRLDRAKDPELLGAMRLAGIRHVAIGFESPIDEELRAMNKQVRSEEMLSLVKVFRQFGFWVHGMFIFGYPTAAETPFAMPAAERVRRFRRFIRKARIDTVQVLLPVPLPGTRLRQRLERQHRVYAPQDLGWEYYDGNFPLFEPDAPMTASEMQNAAKQIMGWFYRFQYLFLVAASVLTFPALLFSLHNLRWGWSRWYRRWERRVIRFGGWLTIRKWTSDFRKSEFLPRLQKARSHLNVRHSIG</sequence>
<keyword evidence="8" id="KW-0472">Membrane</keyword>
<organism evidence="11 12">
    <name type="scientific">Anaerobaca lacustris</name>
    <dbReference type="NCBI Taxonomy" id="3044600"/>
    <lineage>
        <taxon>Bacteria</taxon>
        <taxon>Pseudomonadati</taxon>
        <taxon>Planctomycetota</taxon>
        <taxon>Phycisphaerae</taxon>
        <taxon>Sedimentisphaerales</taxon>
        <taxon>Anaerobacaceae</taxon>
        <taxon>Anaerobaca</taxon>
    </lineage>
</organism>
<dbReference type="GO" id="GO:0051539">
    <property type="term" value="F:4 iron, 4 sulfur cluster binding"/>
    <property type="evidence" value="ECO:0007669"/>
    <property type="project" value="UniProtKB-KW"/>
</dbReference>
<dbReference type="SMART" id="SM00729">
    <property type="entry name" value="Elp3"/>
    <property type="match status" value="1"/>
</dbReference>
<comment type="cofactor">
    <cofactor evidence="1">
        <name>[4Fe-4S] cluster</name>
        <dbReference type="ChEBI" id="CHEBI:49883"/>
    </cofactor>
</comment>
<dbReference type="PROSITE" id="PS51918">
    <property type="entry name" value="RADICAL_SAM"/>
    <property type="match status" value="1"/>
</dbReference>
<proteinExistence type="predicted"/>
<dbReference type="InterPro" id="IPR051198">
    <property type="entry name" value="BchE-like"/>
</dbReference>
<dbReference type="GO" id="GO:0046872">
    <property type="term" value="F:metal ion binding"/>
    <property type="evidence" value="ECO:0007669"/>
    <property type="project" value="UniProtKB-KW"/>
</dbReference>
<reference evidence="11" key="1">
    <citation type="submission" date="2023-05" db="EMBL/GenBank/DDBJ databases">
        <title>Anaerotaeda fermentans gen. nov., sp. nov., a novel anaerobic planctomycete of the new family within the order Sedimentisphaerales isolated from Taman Peninsula, Russia.</title>
        <authorList>
            <person name="Khomyakova M.A."/>
            <person name="Merkel A.Y."/>
            <person name="Slobodkin A.I."/>
        </authorList>
    </citation>
    <scope>NUCLEOTIDE SEQUENCE</scope>
    <source>
        <strain evidence="11">M17dextr</strain>
    </source>
</reference>
<dbReference type="Pfam" id="PF02310">
    <property type="entry name" value="B12-binding"/>
    <property type="match status" value="1"/>
</dbReference>
<protein>
    <submittedName>
        <fullName evidence="11">Radical SAM protein</fullName>
    </submittedName>
</protein>
<dbReference type="Gene3D" id="3.40.50.280">
    <property type="entry name" value="Cobalamin-binding domain"/>
    <property type="match status" value="1"/>
</dbReference>
<evidence type="ECO:0000256" key="1">
    <source>
        <dbReference type="ARBA" id="ARBA00001966"/>
    </source>
</evidence>